<evidence type="ECO:0000256" key="3">
    <source>
        <dbReference type="ARBA" id="ARBA00022500"/>
    </source>
</evidence>
<keyword evidence="6" id="KW-0732">Signal</keyword>
<dbReference type="PROSITE" id="PS00472">
    <property type="entry name" value="SMALL_CYTOKINES_CC"/>
    <property type="match status" value="1"/>
</dbReference>
<dbReference type="SUPFAM" id="SSF54117">
    <property type="entry name" value="Interleukin 8-like chemokines"/>
    <property type="match status" value="1"/>
</dbReference>
<organism evidence="12 13">
    <name type="scientific">Muntiacus muntjak</name>
    <name type="common">Barking deer</name>
    <name type="synonym">Indian muntjac</name>
    <dbReference type="NCBI Taxonomy" id="9888"/>
    <lineage>
        <taxon>Eukaryota</taxon>
        <taxon>Metazoa</taxon>
        <taxon>Chordata</taxon>
        <taxon>Craniata</taxon>
        <taxon>Vertebrata</taxon>
        <taxon>Euteleostomi</taxon>
        <taxon>Mammalia</taxon>
        <taxon>Eutheria</taxon>
        <taxon>Laurasiatheria</taxon>
        <taxon>Artiodactyla</taxon>
        <taxon>Ruminantia</taxon>
        <taxon>Pecora</taxon>
        <taxon>Cervidae</taxon>
        <taxon>Muntiacinae</taxon>
        <taxon>Muntiacus</taxon>
    </lineage>
</organism>
<dbReference type="EMBL" id="VCEA01000002">
    <property type="protein sequence ID" value="KAB0350002.1"/>
    <property type="molecule type" value="Genomic_DNA"/>
</dbReference>
<reference evidence="12 13" key="1">
    <citation type="submission" date="2019-06" db="EMBL/GenBank/DDBJ databases">
        <title>Discovery of a novel chromosome fission-fusion reversal in muntjac.</title>
        <authorList>
            <person name="Mudd A.B."/>
            <person name="Bredeson J.V."/>
            <person name="Baum R."/>
            <person name="Hockemeyer D."/>
            <person name="Rokhsar D.S."/>
        </authorList>
    </citation>
    <scope>NUCLEOTIDE SEQUENCE [LARGE SCALE GENOMIC DNA]</scope>
    <source>
        <strain evidence="12">UTSW_UCB_Mm</strain>
        <tissue evidence="12">Fibroblast cell line</tissue>
    </source>
</reference>
<comment type="caution">
    <text evidence="12">The sequence shown here is derived from an EMBL/GenBank/DDBJ whole genome shotgun (WGS) entry which is preliminary data.</text>
</comment>
<dbReference type="GO" id="GO:0005615">
    <property type="term" value="C:extracellular space"/>
    <property type="evidence" value="ECO:0007669"/>
    <property type="project" value="UniProtKB-KW"/>
</dbReference>
<evidence type="ECO:0000256" key="9">
    <source>
        <dbReference type="ARBA" id="ARBA00046039"/>
    </source>
</evidence>
<feature type="domain" description="Chemokine interleukin-8-like" evidence="11">
    <location>
        <begin position="44"/>
        <end position="102"/>
    </location>
</feature>
<proteinExistence type="inferred from homology"/>
<dbReference type="Proteomes" id="UP000326458">
    <property type="component" value="Unassembled WGS sequence"/>
</dbReference>
<keyword evidence="4 10" id="KW-0202">Cytokine</keyword>
<evidence type="ECO:0000313" key="13">
    <source>
        <dbReference type="Proteomes" id="UP000326458"/>
    </source>
</evidence>
<dbReference type="InterPro" id="IPR000827">
    <property type="entry name" value="Chemokine_CC_CS"/>
</dbReference>
<evidence type="ECO:0000256" key="1">
    <source>
        <dbReference type="ARBA" id="ARBA00004613"/>
    </source>
</evidence>
<evidence type="ECO:0000256" key="6">
    <source>
        <dbReference type="ARBA" id="ARBA00022729"/>
    </source>
</evidence>
<dbReference type="InterPro" id="IPR036048">
    <property type="entry name" value="Interleukin_8-like_sf"/>
</dbReference>
<evidence type="ECO:0000256" key="2">
    <source>
        <dbReference type="ARBA" id="ARBA00010868"/>
    </source>
</evidence>
<dbReference type="GO" id="GO:0006954">
    <property type="term" value="P:inflammatory response"/>
    <property type="evidence" value="ECO:0007669"/>
    <property type="project" value="UniProtKB-KW"/>
</dbReference>
<dbReference type="Pfam" id="PF00048">
    <property type="entry name" value="IL8"/>
    <property type="match status" value="1"/>
</dbReference>
<keyword evidence="5 10" id="KW-0964">Secreted</keyword>
<comment type="function">
    <text evidence="9">Chemokine, which displays chemotactic activity for T lymphocytes, preferentially Th2 cells, but not monocytes or granulocytes. Therefore plays an important role in a wide range of inflammatory and immunological processes. Acts by binding to CCR4 at T-cell surface. Mediates GM-CSF/CSF2-driven pain and inflammation. In the brain, required to maintain the typical, highly branched morphology of hippocampal microglia under homeostatic conditions. May be important for the appropriate adaptation of microglial morphology and synaptic plasticity to acute lipopolysaccharide (LPS)-induced neuroinflammation. Plays a role in wound healing, mainly by inducing fibroblast migration into the wound.</text>
</comment>
<protein>
    <recommendedName>
        <fullName evidence="10">C-C motif chemokine</fullName>
    </recommendedName>
</protein>
<evidence type="ECO:0000256" key="5">
    <source>
        <dbReference type="ARBA" id="ARBA00022525"/>
    </source>
</evidence>
<keyword evidence="8" id="KW-0395">Inflammatory response</keyword>
<dbReference type="PANTHER" id="PTHR12015">
    <property type="entry name" value="SMALL INDUCIBLE CYTOKINE A"/>
    <property type="match status" value="1"/>
</dbReference>
<keyword evidence="3 10" id="KW-0145">Chemotaxis</keyword>
<dbReference type="Gene3D" id="2.40.50.40">
    <property type="match status" value="1"/>
</dbReference>
<gene>
    <name evidence="12" type="ORF">FD754_014859</name>
</gene>
<evidence type="ECO:0000256" key="7">
    <source>
        <dbReference type="ARBA" id="ARBA00023157"/>
    </source>
</evidence>
<evidence type="ECO:0000259" key="11">
    <source>
        <dbReference type="SMART" id="SM00199"/>
    </source>
</evidence>
<evidence type="ECO:0000256" key="8">
    <source>
        <dbReference type="ARBA" id="ARBA00023198"/>
    </source>
</evidence>
<keyword evidence="13" id="KW-1185">Reference proteome</keyword>
<dbReference type="PANTHER" id="PTHR12015:SF111">
    <property type="entry name" value="C-C MOTIF CHEMOKINE 17"/>
    <property type="match status" value="1"/>
</dbReference>
<dbReference type="InterPro" id="IPR001811">
    <property type="entry name" value="Chemokine_IL8-like_dom"/>
</dbReference>
<evidence type="ECO:0000256" key="4">
    <source>
        <dbReference type="ARBA" id="ARBA00022514"/>
    </source>
</evidence>
<evidence type="ECO:0000313" key="12">
    <source>
        <dbReference type="EMBL" id="KAB0350002.1"/>
    </source>
</evidence>
<evidence type="ECO:0000256" key="10">
    <source>
        <dbReference type="RuleBase" id="RU361150"/>
    </source>
</evidence>
<dbReference type="InterPro" id="IPR039809">
    <property type="entry name" value="Chemokine_b/g/d"/>
</dbReference>
<name>A0A5N3VLE0_MUNMU</name>
<dbReference type="AlphaFoldDB" id="A0A5N3VLE0"/>
<comment type="subcellular location">
    <subcellularLocation>
        <location evidence="1 10">Secreted</location>
    </subcellularLocation>
</comment>
<dbReference type="GO" id="GO:0006955">
    <property type="term" value="P:immune response"/>
    <property type="evidence" value="ECO:0007669"/>
    <property type="project" value="InterPro"/>
</dbReference>
<dbReference type="CDD" id="cd00272">
    <property type="entry name" value="Chemokine_CC"/>
    <property type="match status" value="1"/>
</dbReference>
<dbReference type="GO" id="GO:0008009">
    <property type="term" value="F:chemokine activity"/>
    <property type="evidence" value="ECO:0007669"/>
    <property type="project" value="InterPro"/>
</dbReference>
<accession>A0A5N3VLE0</accession>
<keyword evidence="7" id="KW-1015">Disulfide bond</keyword>
<comment type="similarity">
    <text evidence="2 10">Belongs to the intercrine beta (chemokine CC) family.</text>
</comment>
<sequence length="113" mass="12826">MQKCTCKDPHDTTYTHTNTDTHTHRLLTTETHTHTHTPRAGNVGRECCLQFYKGSIPGKLLVDWYPTPGDCPNKAIVLVTRHGKNICANPNDKNVKRAMKYFQKHRKSPDLAA</sequence>
<dbReference type="SMART" id="SM00199">
    <property type="entry name" value="SCY"/>
    <property type="match status" value="1"/>
</dbReference>